<dbReference type="AlphaFoldDB" id="A0A0M6YI61"/>
<gene>
    <name evidence="2" type="ORF">JDO7802_02059</name>
</gene>
<organism evidence="2 3">
    <name type="scientific">Jannaschia donghaensis</name>
    <dbReference type="NCBI Taxonomy" id="420998"/>
    <lineage>
        <taxon>Bacteria</taxon>
        <taxon>Pseudomonadati</taxon>
        <taxon>Pseudomonadota</taxon>
        <taxon>Alphaproteobacteria</taxon>
        <taxon>Rhodobacterales</taxon>
        <taxon>Roseobacteraceae</taxon>
        <taxon>Jannaschia</taxon>
    </lineage>
</organism>
<sequence>MVGAIVPLASLIGSPFDRPIQPLLVLAILVSCFKASAVWNRLAQEGPRTEAGHFLRRSALAIFVSVTLFLLIGQQIGDDPGYFGDWPILIEVVLGHVIGRLAHAFTPAGAGPAAP</sequence>
<proteinExistence type="predicted"/>
<keyword evidence="3" id="KW-1185">Reference proteome</keyword>
<dbReference type="EMBL" id="CXSU01000012">
    <property type="protein sequence ID" value="CTQ50041.1"/>
    <property type="molecule type" value="Genomic_DNA"/>
</dbReference>
<keyword evidence="1" id="KW-1133">Transmembrane helix</keyword>
<keyword evidence="1" id="KW-0812">Transmembrane</keyword>
<protein>
    <submittedName>
        <fullName evidence="2">Uncharacterized protein</fullName>
    </submittedName>
</protein>
<dbReference type="Proteomes" id="UP000049222">
    <property type="component" value="Unassembled WGS sequence"/>
</dbReference>
<feature type="transmembrane region" description="Helical" evidence="1">
    <location>
        <begin position="59"/>
        <end position="77"/>
    </location>
</feature>
<feature type="transmembrane region" description="Helical" evidence="1">
    <location>
        <begin position="20"/>
        <end position="39"/>
    </location>
</feature>
<keyword evidence="1" id="KW-0472">Membrane</keyword>
<evidence type="ECO:0000256" key="1">
    <source>
        <dbReference type="SAM" id="Phobius"/>
    </source>
</evidence>
<reference evidence="2 3" key="1">
    <citation type="submission" date="2015-07" db="EMBL/GenBank/DDBJ databases">
        <authorList>
            <person name="Noorani M."/>
        </authorList>
    </citation>
    <scope>NUCLEOTIDE SEQUENCE [LARGE SCALE GENOMIC DNA]</scope>
    <source>
        <strain evidence="2 3">CECT 7802</strain>
    </source>
</reference>
<evidence type="ECO:0000313" key="3">
    <source>
        <dbReference type="Proteomes" id="UP000049222"/>
    </source>
</evidence>
<name>A0A0M6YI61_9RHOB</name>
<accession>A0A0M6YI61</accession>
<evidence type="ECO:0000313" key="2">
    <source>
        <dbReference type="EMBL" id="CTQ50041.1"/>
    </source>
</evidence>